<gene>
    <name evidence="1" type="ORF">DFQ14_11930</name>
</gene>
<dbReference type="Proteomes" id="UP000253495">
    <property type="component" value="Unassembled WGS sequence"/>
</dbReference>
<name>A0A368VCH4_9ACTN</name>
<accession>A0A368VCH4</accession>
<evidence type="ECO:0000313" key="2">
    <source>
        <dbReference type="Proteomes" id="UP000253495"/>
    </source>
</evidence>
<comment type="caution">
    <text evidence="1">The sequence shown here is derived from an EMBL/GenBank/DDBJ whole genome shotgun (WGS) entry which is preliminary data.</text>
</comment>
<dbReference type="EMBL" id="QPJC01000019">
    <property type="protein sequence ID" value="RCW38826.1"/>
    <property type="molecule type" value="Genomic_DNA"/>
</dbReference>
<evidence type="ECO:0000313" key="1">
    <source>
        <dbReference type="EMBL" id="RCW38826.1"/>
    </source>
</evidence>
<dbReference type="AlphaFoldDB" id="A0A368VCH4"/>
<organism evidence="1 2">
    <name type="scientific">Halopolyspora algeriensis</name>
    <dbReference type="NCBI Taxonomy" id="1500506"/>
    <lineage>
        <taxon>Bacteria</taxon>
        <taxon>Bacillati</taxon>
        <taxon>Actinomycetota</taxon>
        <taxon>Actinomycetes</taxon>
        <taxon>Actinomycetes incertae sedis</taxon>
        <taxon>Halopolyspora</taxon>
    </lineage>
</organism>
<evidence type="ECO:0008006" key="3">
    <source>
        <dbReference type="Google" id="ProtNLM"/>
    </source>
</evidence>
<proteinExistence type="predicted"/>
<keyword evidence="2" id="KW-1185">Reference proteome</keyword>
<reference evidence="1 2" key="1">
    <citation type="submission" date="2018-07" db="EMBL/GenBank/DDBJ databases">
        <title>Genomic Encyclopedia of Type Strains, Phase III (KMG-III): the genomes of soil and plant-associated and newly described type strains.</title>
        <authorList>
            <person name="Whitman W."/>
        </authorList>
    </citation>
    <scope>NUCLEOTIDE SEQUENCE [LARGE SCALE GENOMIC DNA]</scope>
    <source>
        <strain evidence="1 2">CECT 8575</strain>
    </source>
</reference>
<protein>
    <recommendedName>
        <fullName evidence="3">Zinc finger protein</fullName>
    </recommendedName>
</protein>
<sequence length="84" mass="9781">MSDNVHRYVPDHERHYWLPIPSPENRRHAFRGGRRWDGRRNGETVCGVTVPMAAPSEMDWVWIPTCGHCWSALLAERDRKPADS</sequence>
<dbReference type="OrthoDB" id="3696902at2"/>
<dbReference type="RefSeq" id="WP_114454946.1">
    <property type="nucleotide sequence ID" value="NZ_QPJC01000019.1"/>
</dbReference>